<evidence type="ECO:0000313" key="2">
    <source>
        <dbReference type="EMBL" id="STQ07499.1"/>
    </source>
</evidence>
<evidence type="ECO:0000313" key="3">
    <source>
        <dbReference type="Proteomes" id="UP000255106"/>
    </source>
</evidence>
<name>A0A0M7HQN4_ENTCL</name>
<dbReference type="AlphaFoldDB" id="A0A0M7HQN4"/>
<accession>A0A0M7HQN4</accession>
<reference evidence="2 3" key="1">
    <citation type="submission" date="2018-06" db="EMBL/GenBank/DDBJ databases">
        <authorList>
            <consortium name="Pathogen Informatics"/>
            <person name="Doyle S."/>
        </authorList>
    </citation>
    <scope>NUCLEOTIDE SEQUENCE [LARGE SCALE GENOMIC DNA]</scope>
    <source>
        <strain evidence="2 3">NCTC10005</strain>
    </source>
</reference>
<evidence type="ECO:0000256" key="1">
    <source>
        <dbReference type="SAM" id="Phobius"/>
    </source>
</evidence>
<dbReference type="Proteomes" id="UP000255106">
    <property type="component" value="Unassembled WGS sequence"/>
</dbReference>
<gene>
    <name evidence="2" type="ORF">NCTC10005_00126</name>
</gene>
<protein>
    <submittedName>
        <fullName evidence="2">Uncharacterized protein</fullName>
    </submittedName>
</protein>
<organism evidence="2 3">
    <name type="scientific">Enterobacter cloacae</name>
    <dbReference type="NCBI Taxonomy" id="550"/>
    <lineage>
        <taxon>Bacteria</taxon>
        <taxon>Pseudomonadati</taxon>
        <taxon>Pseudomonadota</taxon>
        <taxon>Gammaproteobacteria</taxon>
        <taxon>Enterobacterales</taxon>
        <taxon>Enterobacteriaceae</taxon>
        <taxon>Enterobacter</taxon>
        <taxon>Enterobacter cloacae complex</taxon>
    </lineage>
</organism>
<feature type="transmembrane region" description="Helical" evidence="1">
    <location>
        <begin position="6"/>
        <end position="27"/>
    </location>
</feature>
<accession>A0A156MXY3</accession>
<keyword evidence="1" id="KW-0472">Membrane</keyword>
<proteinExistence type="predicted"/>
<keyword evidence="1" id="KW-1133">Transmembrane helix</keyword>
<dbReference type="EMBL" id="UGJB01000002">
    <property type="protein sequence ID" value="STQ07499.1"/>
    <property type="molecule type" value="Genomic_DNA"/>
</dbReference>
<sequence>MHTDPIMFWQSVLLIAALVVSTGYYILSGKKKN</sequence>
<keyword evidence="1" id="KW-0812">Transmembrane</keyword>